<dbReference type="Proteomes" id="UP001352852">
    <property type="component" value="Unassembled WGS sequence"/>
</dbReference>
<protein>
    <submittedName>
        <fullName evidence="1">Uncharacterized protein</fullName>
    </submittedName>
</protein>
<organism evidence="1 2">
    <name type="scientific">Characodon lateralis</name>
    <dbReference type="NCBI Taxonomy" id="208331"/>
    <lineage>
        <taxon>Eukaryota</taxon>
        <taxon>Metazoa</taxon>
        <taxon>Chordata</taxon>
        <taxon>Craniata</taxon>
        <taxon>Vertebrata</taxon>
        <taxon>Euteleostomi</taxon>
        <taxon>Actinopterygii</taxon>
        <taxon>Neopterygii</taxon>
        <taxon>Teleostei</taxon>
        <taxon>Neoteleostei</taxon>
        <taxon>Acanthomorphata</taxon>
        <taxon>Ovalentaria</taxon>
        <taxon>Atherinomorphae</taxon>
        <taxon>Cyprinodontiformes</taxon>
        <taxon>Goodeidae</taxon>
        <taxon>Characodon</taxon>
    </lineage>
</organism>
<evidence type="ECO:0000313" key="2">
    <source>
        <dbReference type="Proteomes" id="UP001352852"/>
    </source>
</evidence>
<feature type="non-terminal residue" evidence="1">
    <location>
        <position position="1"/>
    </location>
</feature>
<accession>A0ABU7DGQ7</accession>
<proteinExistence type="predicted"/>
<sequence length="57" mass="6029">GTAAAQMPKTKPKARALVARGQLSDGDEADSLRDQCEIIHGLLVTCSDSFVLETPES</sequence>
<evidence type="ECO:0000313" key="1">
    <source>
        <dbReference type="EMBL" id="MED6274298.1"/>
    </source>
</evidence>
<comment type="caution">
    <text evidence="1">The sequence shown here is derived from an EMBL/GenBank/DDBJ whole genome shotgun (WGS) entry which is preliminary data.</text>
</comment>
<dbReference type="EMBL" id="JAHUTJ010025729">
    <property type="protein sequence ID" value="MED6274298.1"/>
    <property type="molecule type" value="Genomic_DNA"/>
</dbReference>
<reference evidence="1 2" key="1">
    <citation type="submission" date="2021-06" db="EMBL/GenBank/DDBJ databases">
        <authorList>
            <person name="Palmer J.M."/>
        </authorList>
    </citation>
    <scope>NUCLEOTIDE SEQUENCE [LARGE SCALE GENOMIC DNA]</scope>
    <source>
        <strain evidence="1 2">CL_MEX2019</strain>
        <tissue evidence="1">Muscle</tissue>
    </source>
</reference>
<gene>
    <name evidence="1" type="ORF">CHARACLAT_014944</name>
</gene>
<keyword evidence="2" id="KW-1185">Reference proteome</keyword>
<name>A0ABU7DGQ7_9TELE</name>